<evidence type="ECO:0000256" key="1">
    <source>
        <dbReference type="SAM" id="Phobius"/>
    </source>
</evidence>
<evidence type="ECO:0000313" key="2">
    <source>
        <dbReference type="EMBL" id="GIX64679.1"/>
    </source>
</evidence>
<evidence type="ECO:0000313" key="3">
    <source>
        <dbReference type="Proteomes" id="UP001497744"/>
    </source>
</evidence>
<keyword evidence="1" id="KW-1133">Transmembrane helix</keyword>
<dbReference type="GeneID" id="94196160"/>
<keyword evidence="1" id="KW-0472">Membrane</keyword>
<dbReference type="RefSeq" id="XP_067716748.1">
    <property type="nucleotide sequence ID" value="XM_067860647.1"/>
</dbReference>
<gene>
    <name evidence="2" type="ORF">BcabD6B2_41140</name>
</gene>
<reference evidence="2 3" key="1">
    <citation type="submission" date="2021-06" db="EMBL/GenBank/DDBJ databases">
        <title>Genome sequence of Babesia caballi.</title>
        <authorList>
            <person name="Yamagishi J."/>
            <person name="Kidaka T."/>
            <person name="Ochi A."/>
        </authorList>
    </citation>
    <scope>NUCLEOTIDE SEQUENCE [LARGE SCALE GENOMIC DNA]</scope>
    <source>
        <strain evidence="2">USDA-D6B2</strain>
    </source>
</reference>
<keyword evidence="3" id="KW-1185">Reference proteome</keyword>
<dbReference type="AlphaFoldDB" id="A0AAV4M1L2"/>
<sequence>MTPGKKSLTDPPKNLKEAIDWVIQIKDDNEAIKGLAKELQEMLKHDGSEVAMKVLDKYRLVSESVIRGLKSHTNEKNRLTSLSSEWGFAAPYAALDRLSRGLDPFDPQSAAHVNRKTLEHWVSKVQEKTLETLISELATSLEKFITSTSGILTSLSSESTYKSDAKWESLQAAERKECAIIFLAILPLLYIGLTYLYWRCTPDAGSTPSNISWSGQKLTDDKGLKKYIEALGYNENLNDQNTGGKIVSEIMNNMFSGELKSANVSSNSYPEFLEKLQGEAPKSTPSTTSPLTYLYRVSYYYITHPIYDVQSTSPVTPTFAGYSGTAAMAGGAYGFNLGGLGTIMSALLA</sequence>
<dbReference type="Pfam" id="PF12785">
    <property type="entry name" value="VESA1_N"/>
    <property type="match status" value="1"/>
</dbReference>
<name>A0AAV4M1L2_BABCB</name>
<proteinExistence type="predicted"/>
<keyword evidence="1" id="KW-0812">Transmembrane</keyword>
<comment type="caution">
    <text evidence="2">The sequence shown here is derived from an EMBL/GenBank/DDBJ whole genome shotgun (WGS) entry which is preliminary data.</text>
</comment>
<protein>
    <submittedName>
        <fullName evidence="2">Uncharacterized protein</fullName>
    </submittedName>
</protein>
<organism evidence="2 3">
    <name type="scientific">Babesia caballi</name>
    <dbReference type="NCBI Taxonomy" id="5871"/>
    <lineage>
        <taxon>Eukaryota</taxon>
        <taxon>Sar</taxon>
        <taxon>Alveolata</taxon>
        <taxon>Apicomplexa</taxon>
        <taxon>Aconoidasida</taxon>
        <taxon>Piroplasmida</taxon>
        <taxon>Babesiidae</taxon>
        <taxon>Babesia</taxon>
    </lineage>
</organism>
<dbReference type="EMBL" id="BPLF01000003">
    <property type="protein sequence ID" value="GIX64679.1"/>
    <property type="molecule type" value="Genomic_DNA"/>
</dbReference>
<dbReference type="InterPro" id="IPR024751">
    <property type="entry name" value="VESA1"/>
</dbReference>
<dbReference type="Proteomes" id="UP001497744">
    <property type="component" value="Unassembled WGS sequence"/>
</dbReference>
<feature type="transmembrane region" description="Helical" evidence="1">
    <location>
        <begin position="178"/>
        <end position="198"/>
    </location>
</feature>
<accession>A0AAV4M1L2</accession>